<dbReference type="InterPro" id="IPR009081">
    <property type="entry name" value="PP-bd_ACP"/>
</dbReference>
<dbReference type="Gene3D" id="1.10.1200.10">
    <property type="entry name" value="ACP-like"/>
    <property type="match status" value="1"/>
</dbReference>
<evidence type="ECO:0000259" key="1">
    <source>
        <dbReference type="PROSITE" id="PS50075"/>
    </source>
</evidence>
<sequence length="85" mass="9246">MTPDEARTLLDTTVREIVPDADLGSLPGDADLRETFELDSLDFVELVEKLSAHAGFRIEDSDADALRTPESAVAFLVRGRRDAGS</sequence>
<organism evidence="2">
    <name type="scientific">Pedococcus sp. KACC 23699</name>
    <dbReference type="NCBI Taxonomy" id="3149228"/>
    <lineage>
        <taxon>Bacteria</taxon>
        <taxon>Bacillati</taxon>
        <taxon>Actinomycetota</taxon>
        <taxon>Actinomycetes</taxon>
        <taxon>Micrococcales</taxon>
        <taxon>Intrasporangiaceae</taxon>
        <taxon>Pedococcus</taxon>
    </lineage>
</organism>
<dbReference type="EMBL" id="CP157483">
    <property type="protein sequence ID" value="XBO43229.1"/>
    <property type="molecule type" value="Genomic_DNA"/>
</dbReference>
<dbReference type="PROSITE" id="PS50075">
    <property type="entry name" value="CARRIER"/>
    <property type="match status" value="1"/>
</dbReference>
<name>A0AAU7JT32_9MICO</name>
<reference evidence="2" key="1">
    <citation type="submission" date="2024-05" db="EMBL/GenBank/DDBJ databases">
        <authorList>
            <person name="Kim S."/>
            <person name="Heo J."/>
            <person name="Choi H."/>
            <person name="Choi Y."/>
            <person name="Kwon S.-W."/>
            <person name="Kim Y."/>
        </authorList>
    </citation>
    <scope>NUCLEOTIDE SEQUENCE</scope>
    <source>
        <strain evidence="2">KACC 23699</strain>
    </source>
</reference>
<dbReference type="AlphaFoldDB" id="A0AAU7JT32"/>
<evidence type="ECO:0000313" key="2">
    <source>
        <dbReference type="EMBL" id="XBO43229.1"/>
    </source>
</evidence>
<gene>
    <name evidence="2" type="ORF">ABEG17_16930</name>
</gene>
<dbReference type="SUPFAM" id="SSF47336">
    <property type="entry name" value="ACP-like"/>
    <property type="match status" value="1"/>
</dbReference>
<dbReference type="InterPro" id="IPR036736">
    <property type="entry name" value="ACP-like_sf"/>
</dbReference>
<accession>A0AAU7JT32</accession>
<proteinExistence type="predicted"/>
<dbReference type="Pfam" id="PF00550">
    <property type="entry name" value="PP-binding"/>
    <property type="match status" value="1"/>
</dbReference>
<feature type="domain" description="Carrier" evidence="1">
    <location>
        <begin position="4"/>
        <end position="80"/>
    </location>
</feature>
<protein>
    <submittedName>
        <fullName evidence="2">Acyl carrier protein</fullName>
    </submittedName>
</protein>
<dbReference type="RefSeq" id="WP_406830659.1">
    <property type="nucleotide sequence ID" value="NZ_CP157483.1"/>
</dbReference>